<comment type="caution">
    <text evidence="8">The sequence shown here is derived from an EMBL/GenBank/DDBJ whole genome shotgun (WGS) entry which is preliminary data.</text>
</comment>
<dbReference type="OrthoDB" id="5521996at2"/>
<accession>A0A3A8K3Q8</accession>
<keyword evidence="8" id="KW-0723">Serine/threonine-protein kinase</keyword>
<dbReference type="PANTHER" id="PTHR43671:SF13">
    <property type="entry name" value="SERINE_THREONINE-PROTEIN KINASE NEK2"/>
    <property type="match status" value="1"/>
</dbReference>
<dbReference type="Gene3D" id="1.10.510.10">
    <property type="entry name" value="Transferase(Phosphotransferase) domain 1"/>
    <property type="match status" value="1"/>
</dbReference>
<sequence>MSSGADSRLAGGTVLFSHAGTAYEFFQELGIGRNGERVLFARPRTPSGYRGKVLVKCVPLPEGAVPEKFQRARARLEEEVRLAQFLQHPNIARVHGLFEMKFGEARGLGAVMECVEGFSLDTLLTIAQLRGRYFSEAFVLYVGAEVAAALAHAHTRTDDAGNSLGIVNRDINPGCIGLRPSGGVVLTDFGVACSRLQGRLATTLPRPPGEVIYASPEALVGAVTDARSDLFSLGLVLLEFATGRHLYYPGNLKVEDESPRLSREQNQRVLAALTTTMDMHLPPFVEDAVQRAMVFSGKDVKEAAFGLSTSLRSVFLRLLCREPSSRYPTAAALELELRGQLARLEPYSAAYAVKEVETALFEGGEAMEELNLLEDEGGIVPAFPSRSQDAIRTGPHPLRSADETTTEPGPGALRLSRH</sequence>
<evidence type="ECO:0000256" key="5">
    <source>
        <dbReference type="ARBA" id="ARBA00022840"/>
    </source>
</evidence>
<dbReference type="GO" id="GO:0004674">
    <property type="term" value="F:protein serine/threonine kinase activity"/>
    <property type="evidence" value="ECO:0007669"/>
    <property type="project" value="UniProtKB-KW"/>
</dbReference>
<dbReference type="Proteomes" id="UP000268313">
    <property type="component" value="Unassembled WGS sequence"/>
</dbReference>
<dbReference type="Pfam" id="PF00069">
    <property type="entry name" value="Pkinase"/>
    <property type="match status" value="1"/>
</dbReference>
<dbReference type="InterPro" id="IPR011009">
    <property type="entry name" value="Kinase-like_dom_sf"/>
</dbReference>
<evidence type="ECO:0000256" key="6">
    <source>
        <dbReference type="SAM" id="MobiDB-lite"/>
    </source>
</evidence>
<keyword evidence="4 8" id="KW-0418">Kinase</keyword>
<keyword evidence="2" id="KW-0808">Transferase</keyword>
<feature type="domain" description="Protein kinase" evidence="7">
    <location>
        <begin position="23"/>
        <end position="348"/>
    </location>
</feature>
<dbReference type="EMBL" id="RAWE01000065">
    <property type="protein sequence ID" value="RKH01789.1"/>
    <property type="molecule type" value="Genomic_DNA"/>
</dbReference>
<protein>
    <recommendedName>
        <fullName evidence="1">non-specific serine/threonine protein kinase</fullName>
        <ecNumber evidence="1">2.7.11.1</ecNumber>
    </recommendedName>
</protein>
<keyword evidence="9" id="KW-1185">Reference proteome</keyword>
<feature type="region of interest" description="Disordered" evidence="6">
    <location>
        <begin position="384"/>
        <end position="418"/>
    </location>
</feature>
<dbReference type="PANTHER" id="PTHR43671">
    <property type="entry name" value="SERINE/THREONINE-PROTEIN KINASE NEK"/>
    <property type="match status" value="1"/>
</dbReference>
<evidence type="ECO:0000313" key="9">
    <source>
        <dbReference type="Proteomes" id="UP000268313"/>
    </source>
</evidence>
<evidence type="ECO:0000256" key="3">
    <source>
        <dbReference type="ARBA" id="ARBA00022741"/>
    </source>
</evidence>
<evidence type="ECO:0000256" key="1">
    <source>
        <dbReference type="ARBA" id="ARBA00012513"/>
    </source>
</evidence>
<organism evidence="8 9">
    <name type="scientific">Corallococcus carmarthensis</name>
    <dbReference type="NCBI Taxonomy" id="2316728"/>
    <lineage>
        <taxon>Bacteria</taxon>
        <taxon>Pseudomonadati</taxon>
        <taxon>Myxococcota</taxon>
        <taxon>Myxococcia</taxon>
        <taxon>Myxococcales</taxon>
        <taxon>Cystobacterineae</taxon>
        <taxon>Myxococcaceae</taxon>
        <taxon>Corallococcus</taxon>
    </lineage>
</organism>
<dbReference type="SUPFAM" id="SSF56112">
    <property type="entry name" value="Protein kinase-like (PK-like)"/>
    <property type="match status" value="1"/>
</dbReference>
<dbReference type="RefSeq" id="WP_120604011.1">
    <property type="nucleotide sequence ID" value="NZ_RAWE01000065.1"/>
</dbReference>
<dbReference type="GO" id="GO:0005524">
    <property type="term" value="F:ATP binding"/>
    <property type="evidence" value="ECO:0007669"/>
    <property type="project" value="UniProtKB-KW"/>
</dbReference>
<dbReference type="AlphaFoldDB" id="A0A3A8K3Q8"/>
<proteinExistence type="predicted"/>
<evidence type="ECO:0000256" key="4">
    <source>
        <dbReference type="ARBA" id="ARBA00022777"/>
    </source>
</evidence>
<dbReference type="EC" id="2.7.11.1" evidence="1"/>
<gene>
    <name evidence="8" type="ORF">D7X32_19200</name>
</gene>
<dbReference type="Gene3D" id="3.30.200.20">
    <property type="entry name" value="Phosphorylase Kinase, domain 1"/>
    <property type="match status" value="1"/>
</dbReference>
<evidence type="ECO:0000259" key="7">
    <source>
        <dbReference type="PROSITE" id="PS50011"/>
    </source>
</evidence>
<keyword evidence="5" id="KW-0067">ATP-binding</keyword>
<evidence type="ECO:0000313" key="8">
    <source>
        <dbReference type="EMBL" id="RKH01789.1"/>
    </source>
</evidence>
<evidence type="ECO:0000256" key="2">
    <source>
        <dbReference type="ARBA" id="ARBA00022679"/>
    </source>
</evidence>
<dbReference type="PROSITE" id="PS50011">
    <property type="entry name" value="PROTEIN_KINASE_DOM"/>
    <property type="match status" value="1"/>
</dbReference>
<keyword evidence="3" id="KW-0547">Nucleotide-binding</keyword>
<dbReference type="InterPro" id="IPR050660">
    <property type="entry name" value="NEK_Ser/Thr_kinase"/>
</dbReference>
<name>A0A3A8K3Q8_9BACT</name>
<reference evidence="9" key="1">
    <citation type="submission" date="2018-09" db="EMBL/GenBank/DDBJ databases">
        <authorList>
            <person name="Livingstone P.G."/>
            <person name="Whitworth D.E."/>
        </authorList>
    </citation>
    <scope>NUCLEOTIDE SEQUENCE [LARGE SCALE GENOMIC DNA]</scope>
    <source>
        <strain evidence="9">CA043D</strain>
    </source>
</reference>
<dbReference type="InterPro" id="IPR000719">
    <property type="entry name" value="Prot_kinase_dom"/>
</dbReference>